<organism evidence="2 3">
    <name type="scientific">Volvox africanus</name>
    <dbReference type="NCBI Taxonomy" id="51714"/>
    <lineage>
        <taxon>Eukaryota</taxon>
        <taxon>Viridiplantae</taxon>
        <taxon>Chlorophyta</taxon>
        <taxon>core chlorophytes</taxon>
        <taxon>Chlorophyceae</taxon>
        <taxon>CS clade</taxon>
        <taxon>Chlamydomonadales</taxon>
        <taxon>Volvocaceae</taxon>
        <taxon>Volvox</taxon>
    </lineage>
</organism>
<gene>
    <name evidence="2" type="ORF">Vafri_3320</name>
</gene>
<sequence length="495" mass="53327">MEALADPAVRVALLRSLSHDPVERAQQLRRLNQFLSEQFWGPSNQPEAPHPHWGQQDQPAAGPSARPRRPSHWDQGPQEVPVPVPTNVVPETVFAPAPGTARPAATVNAPADTVTTPAAVNGSAMGAARAAAVPASPVPVTPVPVVPAIPDTVASTEAGPSTLPSAASREEVRVSIPTPVLDIEAKEDVRRLPSKVRAFIRNCEHLFSLTSWGSRDGGRCLFLTNALKGKAKEWLDDWAMHRWTYTSAELLLALEARFAPQVTSRDTEARQKLSSRSYRMRPSETVAAYQSRFEAILTDVESPSDPEKIFWFHSGLSDSLIGVCASDLSGNPFKDYQALVRYALSQETRQTAARNARTSTLRAYSLNAQGLDPEMEDAEVPPLPKRMRTMPAVTVPVAAAAVSDPTPAALGGPSASRRMRVGPPGKRLSVAEYRERQALGACFGCGSTDHQWRLCPENPNAKKGLKASGGVVKHKGPKGPKYRNKGQGKGKGNDA</sequence>
<accession>A0A8J4AR96</accession>
<protein>
    <recommendedName>
        <fullName evidence="4">Retrotransposon gag domain-containing protein</fullName>
    </recommendedName>
</protein>
<dbReference type="EMBL" id="BNCO01000003">
    <property type="protein sequence ID" value="GIL46309.1"/>
    <property type="molecule type" value="Genomic_DNA"/>
</dbReference>
<feature type="region of interest" description="Disordered" evidence="1">
    <location>
        <begin position="39"/>
        <end position="85"/>
    </location>
</feature>
<keyword evidence="3" id="KW-1185">Reference proteome</keyword>
<feature type="region of interest" description="Disordered" evidence="1">
    <location>
        <begin position="458"/>
        <end position="495"/>
    </location>
</feature>
<dbReference type="Proteomes" id="UP000747399">
    <property type="component" value="Unassembled WGS sequence"/>
</dbReference>
<evidence type="ECO:0000256" key="1">
    <source>
        <dbReference type="SAM" id="MobiDB-lite"/>
    </source>
</evidence>
<dbReference type="AlphaFoldDB" id="A0A8J4AR96"/>
<comment type="caution">
    <text evidence="2">The sequence shown here is derived from an EMBL/GenBank/DDBJ whole genome shotgun (WGS) entry which is preliminary data.</text>
</comment>
<name>A0A8J4AR96_9CHLO</name>
<evidence type="ECO:0008006" key="4">
    <source>
        <dbReference type="Google" id="ProtNLM"/>
    </source>
</evidence>
<evidence type="ECO:0000313" key="2">
    <source>
        <dbReference type="EMBL" id="GIL46309.1"/>
    </source>
</evidence>
<reference evidence="2" key="1">
    <citation type="journal article" date="2021" name="Proc. Natl. Acad. Sci. U.S.A.">
        <title>Three genomes in the algal genus Volvox reveal the fate of a haploid sex-determining region after a transition to homothallism.</title>
        <authorList>
            <person name="Yamamoto K."/>
            <person name="Hamaji T."/>
            <person name="Kawai-Toyooka H."/>
            <person name="Matsuzaki R."/>
            <person name="Takahashi F."/>
            <person name="Nishimura Y."/>
            <person name="Kawachi M."/>
            <person name="Noguchi H."/>
            <person name="Minakuchi Y."/>
            <person name="Umen J.G."/>
            <person name="Toyoda A."/>
            <person name="Nozaki H."/>
        </authorList>
    </citation>
    <scope>NUCLEOTIDE SEQUENCE</scope>
    <source>
        <strain evidence="2">NIES-3780</strain>
    </source>
</reference>
<proteinExistence type="predicted"/>
<evidence type="ECO:0000313" key="3">
    <source>
        <dbReference type="Proteomes" id="UP000747399"/>
    </source>
</evidence>
<feature type="compositionally biased region" description="Basic residues" evidence="1">
    <location>
        <begin position="472"/>
        <end position="488"/>
    </location>
</feature>